<proteinExistence type="predicted"/>
<keyword evidence="4" id="KW-1185">Reference proteome</keyword>
<feature type="signal peptide" evidence="1">
    <location>
        <begin position="1"/>
        <end position="18"/>
    </location>
</feature>
<keyword evidence="1" id="KW-0732">Signal</keyword>
<evidence type="ECO:0000313" key="5">
    <source>
        <dbReference type="Proteomes" id="UP000281170"/>
    </source>
</evidence>
<protein>
    <submittedName>
        <fullName evidence="2">Uncharacterized protein</fullName>
    </submittedName>
</protein>
<evidence type="ECO:0000256" key="1">
    <source>
        <dbReference type="SAM" id="SignalP"/>
    </source>
</evidence>
<dbReference type="EMBL" id="LR134428">
    <property type="protein sequence ID" value="VEH85659.1"/>
    <property type="molecule type" value="Genomic_DNA"/>
</dbReference>
<reference evidence="3 5" key="2">
    <citation type="submission" date="2018-12" db="EMBL/GenBank/DDBJ databases">
        <authorList>
            <consortium name="Pathogen Informatics"/>
        </authorList>
    </citation>
    <scope>NUCLEOTIDE SEQUENCE [LARGE SCALE GENOMIC DNA]</scope>
    <source>
        <strain evidence="3 5">NCTC12735</strain>
        <plasmid evidence="5">19</plasmid>
    </source>
</reference>
<dbReference type="AlphaFoldDB" id="A0A0W0R504"/>
<evidence type="ECO:0000313" key="2">
    <source>
        <dbReference type="EMBL" id="KTC66147.1"/>
    </source>
</evidence>
<dbReference type="OrthoDB" id="5651111at2"/>
<keyword evidence="3" id="KW-0614">Plasmid</keyword>
<evidence type="ECO:0000313" key="3">
    <source>
        <dbReference type="EMBL" id="VEH85659.1"/>
    </source>
</evidence>
<dbReference type="PATRIC" id="fig|45056.6.peg.834"/>
<dbReference type="Proteomes" id="UP000054859">
    <property type="component" value="Unassembled WGS sequence"/>
</dbReference>
<dbReference type="Proteomes" id="UP000281170">
    <property type="component" value="Plasmid 19"/>
</dbReference>
<gene>
    <name evidence="2" type="ORF">Lade_0805</name>
    <name evidence="3" type="ORF">NCTC12735_01294</name>
</gene>
<name>A0A0W0R504_9GAMM</name>
<dbReference type="KEGG" id="ladl:NCTC12735_01294"/>
<feature type="chain" id="PRO_5036002970" evidence="1">
    <location>
        <begin position="19"/>
        <end position="235"/>
    </location>
</feature>
<dbReference type="STRING" id="45056.Lade_0805"/>
<dbReference type="RefSeq" id="WP_058461851.1">
    <property type="nucleotide sequence ID" value="NZ_CAAAHS010000005.1"/>
</dbReference>
<sequence>MKKLAGIFAFLTVSTAYAIDFPPQAPLDTIGFQISAKQWVTTRSALLTITINATLNNADLVKARGEIMDKLNGIAKGDWHLVQFDRSQDTSGLEKLYVQAQARLDQGALTDIYQQAKNVSKPGATYEIASIDFKPSLEEMQQVRAQLREKLYQQVQEEINKMNKVYTSQNYSLNNLIFVDGNGPVTPQPKTYQAREMVNTMALAADAAPPLAVSNEMTLTAIAQAASNRAIPGNS</sequence>
<evidence type="ECO:0000313" key="4">
    <source>
        <dbReference type="Proteomes" id="UP000054859"/>
    </source>
</evidence>
<reference evidence="2 4" key="1">
    <citation type="submission" date="2015-11" db="EMBL/GenBank/DDBJ databases">
        <title>Identification of large and diverse effector repertoires of 38 Legionella species.</title>
        <authorList>
            <person name="Burstein D."/>
            <person name="Amaro F."/>
            <person name="Zusman T."/>
            <person name="Lifshitz Z."/>
            <person name="Cohen O."/>
            <person name="Gilbert J.A."/>
            <person name="Pupko T."/>
            <person name="Shuman H.A."/>
            <person name="Segal G."/>
        </authorList>
    </citation>
    <scope>NUCLEOTIDE SEQUENCE [LARGE SCALE GENOMIC DNA]</scope>
    <source>
        <strain evidence="2 4">1762-AUS-E</strain>
    </source>
</reference>
<geneLocation type="plasmid" evidence="3 5">
    <name>19</name>
</geneLocation>
<dbReference type="EMBL" id="LNKA01000001">
    <property type="protein sequence ID" value="KTC66147.1"/>
    <property type="molecule type" value="Genomic_DNA"/>
</dbReference>
<accession>A0A0W0R504</accession>
<organism evidence="2 4">
    <name type="scientific">Legionella adelaidensis</name>
    <dbReference type="NCBI Taxonomy" id="45056"/>
    <lineage>
        <taxon>Bacteria</taxon>
        <taxon>Pseudomonadati</taxon>
        <taxon>Pseudomonadota</taxon>
        <taxon>Gammaproteobacteria</taxon>
        <taxon>Legionellales</taxon>
        <taxon>Legionellaceae</taxon>
        <taxon>Legionella</taxon>
    </lineage>
</organism>